<dbReference type="InterPro" id="IPR014710">
    <property type="entry name" value="RmlC-like_jellyroll"/>
</dbReference>
<name>A0A6F8ZJN4_9FIRM</name>
<dbReference type="GO" id="GO:0006096">
    <property type="term" value="P:glycolytic process"/>
    <property type="evidence" value="ECO:0007669"/>
    <property type="project" value="UniProtKB-UniPathway"/>
</dbReference>
<dbReference type="InterPro" id="IPR010551">
    <property type="entry name" value="G6P_isomerase_prok"/>
</dbReference>
<proteinExistence type="inferred from homology"/>
<dbReference type="Pfam" id="PF06560">
    <property type="entry name" value="GPI"/>
    <property type="match status" value="1"/>
</dbReference>
<dbReference type="EC" id="5.3.1.9" evidence="3"/>
<comment type="catalytic activity">
    <reaction evidence="6">
        <text>alpha-D-glucose 6-phosphate = beta-D-fructose 6-phosphate</text>
        <dbReference type="Rhea" id="RHEA:11816"/>
        <dbReference type="ChEBI" id="CHEBI:57634"/>
        <dbReference type="ChEBI" id="CHEBI:58225"/>
        <dbReference type="EC" id="5.3.1.9"/>
    </reaction>
</comment>
<accession>A0A6F8ZJN4</accession>
<protein>
    <recommendedName>
        <fullName evidence="3">glucose-6-phosphate isomerase</fullName>
        <ecNumber evidence="3">5.3.1.9</ecNumber>
    </recommendedName>
</protein>
<evidence type="ECO:0000256" key="3">
    <source>
        <dbReference type="ARBA" id="ARBA00011952"/>
    </source>
</evidence>
<evidence type="ECO:0000256" key="4">
    <source>
        <dbReference type="ARBA" id="ARBA00022432"/>
    </source>
</evidence>
<dbReference type="GO" id="GO:0006094">
    <property type="term" value="P:gluconeogenesis"/>
    <property type="evidence" value="ECO:0007669"/>
    <property type="project" value="UniProtKB-KW"/>
</dbReference>
<keyword evidence="4" id="KW-0312">Gluconeogenesis</keyword>
<evidence type="ECO:0000256" key="2">
    <source>
        <dbReference type="ARBA" id="ARBA00006542"/>
    </source>
</evidence>
<comment type="pathway">
    <text evidence="1">Carbohydrate degradation; glycolysis; D-glyceraldehyde 3-phosphate and glycerone phosphate from D-glucose: step 2/4.</text>
</comment>
<keyword evidence="9" id="KW-1185">Reference proteome</keyword>
<dbReference type="GO" id="GO:0004347">
    <property type="term" value="F:glucose-6-phosphate isomerase activity"/>
    <property type="evidence" value="ECO:0007669"/>
    <property type="project" value="UniProtKB-EC"/>
</dbReference>
<evidence type="ECO:0000256" key="1">
    <source>
        <dbReference type="ARBA" id="ARBA00004926"/>
    </source>
</evidence>
<feature type="domain" description="Glucose-6-phosphate isomerase prokaryote" evidence="7">
    <location>
        <begin position="110"/>
        <end position="228"/>
    </location>
</feature>
<dbReference type="InterPro" id="IPR011051">
    <property type="entry name" value="RmlC_Cupin_sf"/>
</dbReference>
<dbReference type="EMBL" id="LR778114">
    <property type="protein sequence ID" value="CAB1130199.1"/>
    <property type="molecule type" value="Genomic_DNA"/>
</dbReference>
<dbReference type="SUPFAM" id="SSF51182">
    <property type="entry name" value="RmlC-like cupins"/>
    <property type="match status" value="1"/>
</dbReference>
<organism evidence="8 9">
    <name type="scientific">Candidatus Hydrogenisulfobacillus filiaventi</name>
    <dbReference type="NCBI Taxonomy" id="2707344"/>
    <lineage>
        <taxon>Bacteria</taxon>
        <taxon>Bacillati</taxon>
        <taxon>Bacillota</taxon>
        <taxon>Clostridia</taxon>
        <taxon>Eubacteriales</taxon>
        <taxon>Clostridiales Family XVII. Incertae Sedis</taxon>
        <taxon>Candidatus Hydrogenisulfobacillus</taxon>
    </lineage>
</organism>
<dbReference type="KEGG" id="hfv:R50_2710"/>
<dbReference type="UniPathway" id="UPA00109">
    <property type="reaction ID" value="UER00181"/>
</dbReference>
<evidence type="ECO:0000256" key="6">
    <source>
        <dbReference type="ARBA" id="ARBA00029321"/>
    </source>
</evidence>
<evidence type="ECO:0000313" key="9">
    <source>
        <dbReference type="Proteomes" id="UP000503399"/>
    </source>
</evidence>
<gene>
    <name evidence="8" type="ORF">R50_2710</name>
</gene>
<dbReference type="AlphaFoldDB" id="A0A6F8ZJN4"/>
<dbReference type="GO" id="GO:0005737">
    <property type="term" value="C:cytoplasm"/>
    <property type="evidence" value="ECO:0007669"/>
    <property type="project" value="InterPro"/>
</dbReference>
<sequence>MWPLRFRPKGPAAWPAAGWNGPRRPPLLPAGAVLPARAGIPLDLRAPLGVPVTASEGPLFLNGPVWRAEGFRARSLEEMRPFLADPDADGPPVLYFLYHDLRPVGRAAGAVEVHLTWLNPGLVGEEWVKTAGHDHVGAGRHPGYPELMEVVHGRVLVLLQRMRGQGRLAEVLLVTAETGDLLWIPPGYAHLAVNPGLEAAVLLHARARSCRVDYEGMARYRGAGYYLGPGGAIPNPNYVDVPPPVRLTARDLAPPQGMPGGLAEGLAAAVFGRPEAVAPLVAPDRPGGWPALSWRPGEGMR</sequence>
<reference evidence="8 9" key="1">
    <citation type="submission" date="2020-02" db="EMBL/GenBank/DDBJ databases">
        <authorList>
            <person name="Hogendoorn C."/>
        </authorList>
    </citation>
    <scope>NUCLEOTIDE SEQUENCE [LARGE SCALE GENOMIC DNA]</scope>
    <source>
        <strain evidence="8">R501</strain>
    </source>
</reference>
<evidence type="ECO:0000313" key="8">
    <source>
        <dbReference type="EMBL" id="CAB1130199.1"/>
    </source>
</evidence>
<comment type="similarity">
    <text evidence="2">Belongs to the archaeal-type GPI family.</text>
</comment>
<keyword evidence="5" id="KW-0324">Glycolysis</keyword>
<evidence type="ECO:0000256" key="5">
    <source>
        <dbReference type="ARBA" id="ARBA00023152"/>
    </source>
</evidence>
<evidence type="ECO:0000259" key="7">
    <source>
        <dbReference type="Pfam" id="PF06560"/>
    </source>
</evidence>
<dbReference type="Gene3D" id="2.60.120.10">
    <property type="entry name" value="Jelly Rolls"/>
    <property type="match status" value="1"/>
</dbReference>
<dbReference type="Proteomes" id="UP000503399">
    <property type="component" value="Chromosome"/>
</dbReference>